<name>A0A2V3V766_9SPHN</name>
<evidence type="ECO:0000313" key="3">
    <source>
        <dbReference type="Proteomes" id="UP000248014"/>
    </source>
</evidence>
<sequence>MAEPKPMASLSSGLLARKGAARPAMRRQGMDGLGTMGGAAMPASPYGLQEDLGWNDMGYDVDPAHEERAPQYGNLLAGAIPDTAPSQPAAESALPPVPVVPDVVRQQAEIAERLAEPAVVAEPAPEAVTEPEPVAHEPVAPEPVPVSEPVAEPVAAPVLAVRQRKRKQAVMEEVVAAAVQSSARRAAFTLRLDSERHLRLRLASAVSGQSAQQLVTAALDELLTKMTEIEELAGRVTRPAAR</sequence>
<feature type="region of interest" description="Disordered" evidence="1">
    <location>
        <begin position="116"/>
        <end position="147"/>
    </location>
</feature>
<evidence type="ECO:0000313" key="2">
    <source>
        <dbReference type="EMBL" id="PXW77616.1"/>
    </source>
</evidence>
<organism evidence="2 3">
    <name type="scientific">Blastomonas natatoria</name>
    <dbReference type="NCBI Taxonomy" id="34015"/>
    <lineage>
        <taxon>Bacteria</taxon>
        <taxon>Pseudomonadati</taxon>
        <taxon>Pseudomonadota</taxon>
        <taxon>Alphaproteobacteria</taxon>
        <taxon>Sphingomonadales</taxon>
        <taxon>Sphingomonadaceae</taxon>
        <taxon>Blastomonas</taxon>
    </lineage>
</organism>
<reference evidence="2 3" key="1">
    <citation type="submission" date="2018-05" db="EMBL/GenBank/DDBJ databases">
        <title>Genomic Encyclopedia of Type Strains, Phase IV (KMG-IV): sequencing the most valuable type-strain genomes for metagenomic binning, comparative biology and taxonomic classification.</title>
        <authorList>
            <person name="Goeker M."/>
        </authorList>
    </citation>
    <scope>NUCLEOTIDE SEQUENCE [LARGE SCALE GENOMIC DNA]</scope>
    <source>
        <strain evidence="2 3">DSM 3183</strain>
    </source>
</reference>
<proteinExistence type="predicted"/>
<accession>A0A2V3V766</accession>
<keyword evidence="3" id="KW-1185">Reference proteome</keyword>
<feature type="compositionally biased region" description="Low complexity" evidence="1">
    <location>
        <begin position="116"/>
        <end position="138"/>
    </location>
</feature>
<protein>
    <submittedName>
        <fullName evidence="2">Uncharacterized protein</fullName>
    </submittedName>
</protein>
<dbReference type="AlphaFoldDB" id="A0A2V3V766"/>
<dbReference type="Proteomes" id="UP000248014">
    <property type="component" value="Unassembled WGS sequence"/>
</dbReference>
<dbReference type="RefSeq" id="WP_110298111.1">
    <property type="nucleotide sequence ID" value="NZ_QJJM01000004.1"/>
</dbReference>
<evidence type="ECO:0000256" key="1">
    <source>
        <dbReference type="SAM" id="MobiDB-lite"/>
    </source>
</evidence>
<comment type="caution">
    <text evidence="2">The sequence shown here is derived from an EMBL/GenBank/DDBJ whole genome shotgun (WGS) entry which is preliminary data.</text>
</comment>
<gene>
    <name evidence="2" type="ORF">C7451_104111</name>
</gene>
<dbReference type="OrthoDB" id="7507351at2"/>
<feature type="region of interest" description="Disordered" evidence="1">
    <location>
        <begin position="1"/>
        <end position="95"/>
    </location>
</feature>
<dbReference type="EMBL" id="QJJM01000004">
    <property type="protein sequence ID" value="PXW77616.1"/>
    <property type="molecule type" value="Genomic_DNA"/>
</dbReference>